<sequence length="146" mass="17305">MSLLPTAESCPQEIDKSKLLKQIHQKQLVGLCNNTKWNEILTAFRDNQWFVANRSKWINGQISQWENDWAYHLPFPFLGVEWFDICYEKVDFHIENGGRHTVVTNLKNEILEFIKNVGVEFEFNNTFVRVWGYAPKCYLNFNNENT</sequence>
<dbReference type="Pfam" id="PF20383">
    <property type="entry name" value="DUF6678"/>
    <property type="match status" value="1"/>
</dbReference>
<dbReference type="OrthoDB" id="8235233at2"/>
<name>A0A0S2K3Z2_9GAMM</name>
<organism evidence="1 2">
    <name type="scientific">Pseudoalteromonas phenolica</name>
    <dbReference type="NCBI Taxonomy" id="161398"/>
    <lineage>
        <taxon>Bacteria</taxon>
        <taxon>Pseudomonadati</taxon>
        <taxon>Pseudomonadota</taxon>
        <taxon>Gammaproteobacteria</taxon>
        <taxon>Alteromonadales</taxon>
        <taxon>Pseudoalteromonadaceae</taxon>
        <taxon>Pseudoalteromonas</taxon>
    </lineage>
</organism>
<dbReference type="Proteomes" id="UP000061457">
    <property type="component" value="Chromosome I"/>
</dbReference>
<dbReference type="EMBL" id="CP013187">
    <property type="protein sequence ID" value="ALO42783.1"/>
    <property type="molecule type" value="Genomic_DNA"/>
</dbReference>
<reference evidence="1 2" key="1">
    <citation type="submission" date="2015-11" db="EMBL/GenBank/DDBJ databases">
        <authorList>
            <person name="Zhang Y."/>
            <person name="Guo Z."/>
        </authorList>
    </citation>
    <scope>NUCLEOTIDE SEQUENCE [LARGE SCALE GENOMIC DNA]</scope>
    <source>
        <strain evidence="1 2">KCTC 12086</strain>
    </source>
</reference>
<keyword evidence="2" id="KW-1185">Reference proteome</keyword>
<dbReference type="PATRIC" id="fig|161398.10.peg.2333"/>
<accession>A0A0S2K3Z2</accession>
<evidence type="ECO:0000313" key="2">
    <source>
        <dbReference type="Proteomes" id="UP000061457"/>
    </source>
</evidence>
<dbReference type="KEGG" id="pphe:PP2015_2286"/>
<evidence type="ECO:0000313" key="1">
    <source>
        <dbReference type="EMBL" id="ALO42783.1"/>
    </source>
</evidence>
<gene>
    <name evidence="1" type="ORF">PP2015_2286</name>
</gene>
<dbReference type="RefSeq" id="WP_058030491.1">
    <property type="nucleotide sequence ID" value="NZ_CP013187.1"/>
</dbReference>
<proteinExistence type="predicted"/>
<dbReference type="AlphaFoldDB" id="A0A0S2K3Z2"/>
<protein>
    <submittedName>
        <fullName evidence="1">Uncharacterized protein</fullName>
    </submittedName>
</protein>
<dbReference type="InterPro" id="IPR046500">
    <property type="entry name" value="DUF6678"/>
</dbReference>